<feature type="transmembrane region" description="Helical" evidence="6">
    <location>
        <begin position="110"/>
        <end position="131"/>
    </location>
</feature>
<evidence type="ECO:0008006" key="9">
    <source>
        <dbReference type="Google" id="ProtNLM"/>
    </source>
</evidence>
<proteinExistence type="inferred from homology"/>
<dbReference type="GeneID" id="80886834"/>
<evidence type="ECO:0000256" key="2">
    <source>
        <dbReference type="ARBA" id="ARBA00008130"/>
    </source>
</evidence>
<feature type="transmembrane region" description="Helical" evidence="6">
    <location>
        <begin position="238"/>
        <end position="259"/>
    </location>
</feature>
<dbReference type="PANTHER" id="PTHR28286">
    <property type="match status" value="1"/>
</dbReference>
<comment type="similarity">
    <text evidence="2">Belongs to the archaeal/bacterial/fungal opsin family.</text>
</comment>
<accession>A0AAD7QTD7</accession>
<evidence type="ECO:0000256" key="1">
    <source>
        <dbReference type="ARBA" id="ARBA00004141"/>
    </source>
</evidence>
<dbReference type="InterPro" id="IPR001425">
    <property type="entry name" value="Arc/bac/fun_rhodopsins"/>
</dbReference>
<feature type="transmembrane region" description="Helical" evidence="6">
    <location>
        <begin position="207"/>
        <end position="226"/>
    </location>
</feature>
<evidence type="ECO:0000256" key="6">
    <source>
        <dbReference type="SAM" id="Phobius"/>
    </source>
</evidence>
<dbReference type="Proteomes" id="UP001217417">
    <property type="component" value="Unassembled WGS sequence"/>
</dbReference>
<dbReference type="Gene3D" id="1.20.1070.10">
    <property type="entry name" value="Rhodopsin 7-helix transmembrane proteins"/>
    <property type="match status" value="1"/>
</dbReference>
<dbReference type="PRINTS" id="PR00251">
    <property type="entry name" value="BACTRLOPSIN"/>
</dbReference>
<gene>
    <name evidence="7" type="ORF">POJ06DRAFT_86326</name>
</gene>
<evidence type="ECO:0000256" key="4">
    <source>
        <dbReference type="ARBA" id="ARBA00022989"/>
    </source>
</evidence>
<reference evidence="7" key="1">
    <citation type="submission" date="2023-03" db="EMBL/GenBank/DDBJ databases">
        <title>Near-Complete genome sequence of Lipomyces tetrasporous NRRL Y-64009, an oleaginous yeast capable of growing on lignocellulosic hydrolysates.</title>
        <authorList>
            <consortium name="Lawrence Berkeley National Laboratory"/>
            <person name="Jagtap S.S."/>
            <person name="Liu J.-J."/>
            <person name="Walukiewicz H.E."/>
            <person name="Pangilinan J."/>
            <person name="Lipzen A."/>
            <person name="Ahrendt S."/>
            <person name="Koriabine M."/>
            <person name="Cobaugh K."/>
            <person name="Salamov A."/>
            <person name="Yoshinaga Y."/>
            <person name="Ng V."/>
            <person name="Daum C."/>
            <person name="Grigoriev I.V."/>
            <person name="Slininger P.J."/>
            <person name="Dien B.S."/>
            <person name="Jin Y.-S."/>
            <person name="Rao C.V."/>
        </authorList>
    </citation>
    <scope>NUCLEOTIDE SEQUENCE</scope>
    <source>
        <strain evidence="7">NRRL Y-64009</strain>
    </source>
</reference>
<dbReference type="CDD" id="cd15239">
    <property type="entry name" value="7tm_YRO2_fungal-like"/>
    <property type="match status" value="1"/>
</dbReference>
<name>A0AAD7QTD7_9ASCO</name>
<dbReference type="AlphaFoldDB" id="A0AAD7QTD7"/>
<dbReference type="InterPro" id="IPR043476">
    <property type="entry name" value="Yro2-like_7TM"/>
</dbReference>
<evidence type="ECO:0000313" key="7">
    <source>
        <dbReference type="EMBL" id="KAJ8101010.1"/>
    </source>
</evidence>
<dbReference type="GO" id="GO:0005886">
    <property type="term" value="C:plasma membrane"/>
    <property type="evidence" value="ECO:0007669"/>
    <property type="project" value="TreeGrafter"/>
</dbReference>
<dbReference type="GO" id="GO:0005783">
    <property type="term" value="C:endoplasmic reticulum"/>
    <property type="evidence" value="ECO:0007669"/>
    <property type="project" value="TreeGrafter"/>
</dbReference>
<dbReference type="SMART" id="SM01021">
    <property type="entry name" value="Bac_rhodopsin"/>
    <property type="match status" value="1"/>
</dbReference>
<evidence type="ECO:0000256" key="5">
    <source>
        <dbReference type="ARBA" id="ARBA00023136"/>
    </source>
</evidence>
<dbReference type="Pfam" id="PF01036">
    <property type="entry name" value="Bac_rhodopsin"/>
    <property type="match status" value="1"/>
</dbReference>
<comment type="caution">
    <text evidence="7">The sequence shown here is derived from an EMBL/GenBank/DDBJ whole genome shotgun (WGS) entry which is preliminary data.</text>
</comment>
<dbReference type="RefSeq" id="XP_056044460.1">
    <property type="nucleotide sequence ID" value="XM_056191668.1"/>
</dbReference>
<comment type="subcellular location">
    <subcellularLocation>
        <location evidence="1">Membrane</location>
        <topology evidence="1">Multi-pass membrane protein</topology>
    </subcellularLocation>
</comment>
<keyword evidence="3 6" id="KW-0812">Transmembrane</keyword>
<keyword evidence="8" id="KW-1185">Reference proteome</keyword>
<organism evidence="7 8">
    <name type="scientific">Lipomyces tetrasporus</name>
    <dbReference type="NCBI Taxonomy" id="54092"/>
    <lineage>
        <taxon>Eukaryota</taxon>
        <taxon>Fungi</taxon>
        <taxon>Dikarya</taxon>
        <taxon>Ascomycota</taxon>
        <taxon>Saccharomycotina</taxon>
        <taxon>Lipomycetes</taxon>
        <taxon>Lipomycetales</taxon>
        <taxon>Lipomycetaceae</taxon>
        <taxon>Lipomyces</taxon>
    </lineage>
</organism>
<feature type="transmembrane region" description="Helical" evidence="6">
    <location>
        <begin position="164"/>
        <end position="186"/>
    </location>
</feature>
<evidence type="ECO:0000313" key="8">
    <source>
        <dbReference type="Proteomes" id="UP001217417"/>
    </source>
</evidence>
<sequence>MPPATMNMLLERGGNEALDVNPNFGTTIHLVTDGSNWYWTVFSIMSVTALAYVVAAYFVPRKERFFHYTSIAATLFSAVAYFSLASNLGWTGVQTEFSHYQDGGIRQVFYARYIGWFLTSPLLIINMAFLAGLSWPTVLFMAGMQEIYVVGGLIGALVPSSYKWGYFTFAVAAFLLVLYNLAYVAVQSIQTLHSATAYEKLTAYFRVVVGSVGLIYLLYAISWALSEGANAISPTSEGVFYGVLDIMALPLLNSAVLYLTRRVDFAELGVTIPEGVTKA</sequence>
<feature type="transmembrane region" description="Helical" evidence="6">
    <location>
        <begin position="71"/>
        <end position="90"/>
    </location>
</feature>
<feature type="transmembrane region" description="Helical" evidence="6">
    <location>
        <begin position="138"/>
        <end position="158"/>
    </location>
</feature>
<keyword evidence="4 6" id="KW-1133">Transmembrane helix</keyword>
<keyword evidence="5 6" id="KW-0472">Membrane</keyword>
<dbReference type="EMBL" id="JARPMG010000004">
    <property type="protein sequence ID" value="KAJ8101010.1"/>
    <property type="molecule type" value="Genomic_DNA"/>
</dbReference>
<dbReference type="PANTHER" id="PTHR28286:SF1">
    <property type="entry name" value="30 KDA HEAT SHOCK PROTEIN-RELATED"/>
    <property type="match status" value="1"/>
</dbReference>
<protein>
    <recommendedName>
        <fullName evidence="9">Family A G protein-coupled receptor-like protein</fullName>
    </recommendedName>
</protein>
<dbReference type="SUPFAM" id="SSF81321">
    <property type="entry name" value="Family A G protein-coupled receptor-like"/>
    <property type="match status" value="1"/>
</dbReference>
<evidence type="ECO:0000256" key="3">
    <source>
        <dbReference type="ARBA" id="ARBA00022692"/>
    </source>
</evidence>
<dbReference type="FunFam" id="1.20.1070.10:FF:000160">
    <property type="entry name" value="Related to Opsin-1"/>
    <property type="match status" value="1"/>
</dbReference>
<feature type="transmembrane region" description="Helical" evidence="6">
    <location>
        <begin position="37"/>
        <end position="59"/>
    </location>
</feature>